<reference evidence="2" key="1">
    <citation type="submission" date="2016-10" db="EMBL/GenBank/DDBJ databases">
        <authorList>
            <person name="de Groot N.N."/>
        </authorList>
    </citation>
    <scope>NUCLEOTIDE SEQUENCE [LARGE SCALE GENOMIC DNA]</scope>
    <source>
        <strain evidence="2">ATCC 20501</strain>
    </source>
</reference>
<dbReference type="RefSeq" id="WP_093346872.1">
    <property type="nucleotide sequence ID" value="NZ_FNVB01000002.1"/>
</dbReference>
<proteinExistence type="predicted"/>
<evidence type="ECO:0000313" key="4">
    <source>
        <dbReference type="Proteomes" id="UP000199690"/>
    </source>
</evidence>
<accession>A0A1H5VKW2</accession>
<dbReference type="Proteomes" id="UP000199690">
    <property type="component" value="Unassembled WGS sequence"/>
</dbReference>
<feature type="region of interest" description="Disordered" evidence="1">
    <location>
        <begin position="134"/>
        <end position="154"/>
    </location>
</feature>
<dbReference type="EMBL" id="FNVB01000002">
    <property type="protein sequence ID" value="SEF87471.1"/>
    <property type="molecule type" value="Genomic_DNA"/>
</dbReference>
<keyword evidence="4" id="KW-1185">Reference proteome</keyword>
<dbReference type="EMBL" id="FOME01000001">
    <property type="protein sequence ID" value="SFC60122.1"/>
    <property type="molecule type" value="Genomic_DNA"/>
</dbReference>
<evidence type="ECO:0000313" key="2">
    <source>
        <dbReference type="EMBL" id="SEF87471.1"/>
    </source>
</evidence>
<feature type="compositionally biased region" description="Basic and acidic residues" evidence="1">
    <location>
        <begin position="142"/>
        <end position="154"/>
    </location>
</feature>
<organism evidence="2 5">
    <name type="scientific">Saccharopolyspora kobensis</name>
    <dbReference type="NCBI Taxonomy" id="146035"/>
    <lineage>
        <taxon>Bacteria</taxon>
        <taxon>Bacillati</taxon>
        <taxon>Actinomycetota</taxon>
        <taxon>Actinomycetes</taxon>
        <taxon>Pseudonocardiales</taxon>
        <taxon>Pseudonocardiaceae</taxon>
        <taxon>Saccharopolyspora</taxon>
    </lineage>
</organism>
<evidence type="ECO:0000313" key="3">
    <source>
        <dbReference type="EMBL" id="SFC60122.1"/>
    </source>
</evidence>
<sequence>MFPVDDSTVLCDGDWEDIIIAADAAGRHAARELAQRCTAAELARRGRIEVVVGPPGNPLAAWLRCTGRANRNDDGTAVLDVQLPETAILPATAPEHKARSLLVKHAYATAYCTVLAEEAGAVTARRIIPADALAPDLPAPRRGTDLDRHPRSLS</sequence>
<name>A0A1H5VKW2_9PSEU</name>
<evidence type="ECO:0000313" key="5">
    <source>
        <dbReference type="Proteomes" id="UP000236729"/>
    </source>
</evidence>
<evidence type="ECO:0000256" key="1">
    <source>
        <dbReference type="SAM" id="MobiDB-lite"/>
    </source>
</evidence>
<accession>A0A1I1KIN6</accession>
<dbReference type="AlphaFoldDB" id="A0A1H5VKW2"/>
<protein>
    <submittedName>
        <fullName evidence="2">Uncharacterized protein</fullName>
    </submittedName>
</protein>
<dbReference type="Proteomes" id="UP000236729">
    <property type="component" value="Unassembled WGS sequence"/>
</dbReference>
<reference evidence="4 5" key="2">
    <citation type="submission" date="2016-10" db="EMBL/GenBank/DDBJ databases">
        <authorList>
            <person name="Varghese N."/>
            <person name="Submissions S."/>
        </authorList>
    </citation>
    <scope>NUCLEOTIDE SEQUENCE [LARGE SCALE GENOMIC DNA]</scope>
    <source>
        <strain evidence="5">ATCC 20501</strain>
        <strain evidence="3 4">CGMCC 4.3529</strain>
    </source>
</reference>
<gene>
    <name evidence="2" type="ORF">SAMN02982929_00901</name>
    <name evidence="3" type="ORF">SAMN05216506_1011169</name>
</gene>